<organism evidence="1 2">
    <name type="scientific">Filifactor villosus</name>
    <dbReference type="NCBI Taxonomy" id="29374"/>
    <lineage>
        <taxon>Bacteria</taxon>
        <taxon>Bacillati</taxon>
        <taxon>Bacillota</taxon>
        <taxon>Clostridia</taxon>
        <taxon>Peptostreptococcales</taxon>
        <taxon>Filifactoraceae</taxon>
        <taxon>Filifactor</taxon>
    </lineage>
</organism>
<dbReference type="EMBL" id="JBHSHL010000020">
    <property type="protein sequence ID" value="MFC4804569.1"/>
    <property type="molecule type" value="Genomic_DNA"/>
</dbReference>
<protein>
    <submittedName>
        <fullName evidence="1">Glyoxalase/bleomycin resistance/extradiol dioxygenase family protein</fullName>
    </submittedName>
</protein>
<evidence type="ECO:0000313" key="1">
    <source>
        <dbReference type="EMBL" id="MFC4804569.1"/>
    </source>
</evidence>
<proteinExistence type="predicted"/>
<dbReference type="RefSeq" id="WP_379788081.1">
    <property type="nucleotide sequence ID" value="NZ_JBHSHL010000020.1"/>
</dbReference>
<keyword evidence="1" id="KW-0560">Oxidoreductase</keyword>
<keyword evidence="2" id="KW-1185">Reference proteome</keyword>
<sequence length="134" mass="15607">MKINSFYPVVMTQDVKQCAEFFIKYFDFSTTFEADWYISLIDENKNELAILDYRHETVPSNFRSPISGLLLNVEVDDVDKVYEVLKKDLKDNVILDIKSEDFGQRHFIVEGPSAILVDVIQVIPPSEEYRGNYE</sequence>
<accession>A0ABV9QPD8</accession>
<keyword evidence="1" id="KW-0223">Dioxygenase</keyword>
<dbReference type="Gene3D" id="3.30.720.110">
    <property type="match status" value="1"/>
</dbReference>
<comment type="caution">
    <text evidence="1">The sequence shown here is derived from an EMBL/GenBank/DDBJ whole genome shotgun (WGS) entry which is preliminary data.</text>
</comment>
<dbReference type="Gene3D" id="3.30.720.120">
    <property type="match status" value="1"/>
</dbReference>
<gene>
    <name evidence="1" type="ORF">ACFO4R_05670</name>
</gene>
<dbReference type="GO" id="GO:0051213">
    <property type="term" value="F:dioxygenase activity"/>
    <property type="evidence" value="ECO:0007669"/>
    <property type="project" value="UniProtKB-KW"/>
</dbReference>
<dbReference type="Proteomes" id="UP001595916">
    <property type="component" value="Unassembled WGS sequence"/>
</dbReference>
<dbReference type="SUPFAM" id="SSF54593">
    <property type="entry name" value="Glyoxalase/Bleomycin resistance protein/Dihydroxybiphenyl dioxygenase"/>
    <property type="match status" value="1"/>
</dbReference>
<evidence type="ECO:0000313" key="2">
    <source>
        <dbReference type="Proteomes" id="UP001595916"/>
    </source>
</evidence>
<name>A0ABV9QPD8_9FIRM</name>
<reference evidence="2" key="1">
    <citation type="journal article" date="2019" name="Int. J. Syst. Evol. Microbiol.">
        <title>The Global Catalogue of Microorganisms (GCM) 10K type strain sequencing project: providing services to taxonomists for standard genome sequencing and annotation.</title>
        <authorList>
            <consortium name="The Broad Institute Genomics Platform"/>
            <consortium name="The Broad Institute Genome Sequencing Center for Infectious Disease"/>
            <person name="Wu L."/>
            <person name="Ma J."/>
        </authorList>
    </citation>
    <scope>NUCLEOTIDE SEQUENCE [LARGE SCALE GENOMIC DNA]</scope>
    <source>
        <strain evidence="2">CCUG 46385</strain>
    </source>
</reference>
<dbReference type="InterPro" id="IPR029068">
    <property type="entry name" value="Glyas_Bleomycin-R_OHBP_Dase"/>
</dbReference>